<proteinExistence type="predicted"/>
<dbReference type="SUPFAM" id="SSF55073">
    <property type="entry name" value="Nucleotide cyclase"/>
    <property type="match status" value="1"/>
</dbReference>
<dbReference type="Gene3D" id="3.30.70.270">
    <property type="match status" value="1"/>
</dbReference>
<dbReference type="InterPro" id="IPR043128">
    <property type="entry name" value="Rev_trsase/Diguanyl_cyclase"/>
</dbReference>
<gene>
    <name evidence="1" type="ORF">SDC9_179353</name>
</gene>
<dbReference type="InterPro" id="IPR029787">
    <property type="entry name" value="Nucleotide_cyclase"/>
</dbReference>
<protein>
    <recommendedName>
        <fullName evidence="2">GGDEF domain-containing protein</fullName>
    </recommendedName>
</protein>
<sequence length="66" mass="7181">MKIPFGHGDEFPFITVSIGAAQKSIGSNVSDIAMFLRELISDADTQLYNAKATGRNCVSISDVIYR</sequence>
<evidence type="ECO:0000313" key="1">
    <source>
        <dbReference type="EMBL" id="MPN31878.1"/>
    </source>
</evidence>
<comment type="caution">
    <text evidence="1">The sequence shown here is derived from an EMBL/GenBank/DDBJ whole genome shotgun (WGS) entry which is preliminary data.</text>
</comment>
<reference evidence="1" key="1">
    <citation type="submission" date="2019-08" db="EMBL/GenBank/DDBJ databases">
        <authorList>
            <person name="Kucharzyk K."/>
            <person name="Murdoch R.W."/>
            <person name="Higgins S."/>
            <person name="Loffler F."/>
        </authorList>
    </citation>
    <scope>NUCLEOTIDE SEQUENCE</scope>
</reference>
<organism evidence="1">
    <name type="scientific">bioreactor metagenome</name>
    <dbReference type="NCBI Taxonomy" id="1076179"/>
    <lineage>
        <taxon>unclassified sequences</taxon>
        <taxon>metagenomes</taxon>
        <taxon>ecological metagenomes</taxon>
    </lineage>
</organism>
<evidence type="ECO:0008006" key="2">
    <source>
        <dbReference type="Google" id="ProtNLM"/>
    </source>
</evidence>
<name>A0A645GYR6_9ZZZZ</name>
<accession>A0A645GYR6</accession>
<dbReference type="AlphaFoldDB" id="A0A645GYR6"/>
<dbReference type="EMBL" id="VSSQ01083599">
    <property type="protein sequence ID" value="MPN31878.1"/>
    <property type="molecule type" value="Genomic_DNA"/>
</dbReference>